<evidence type="ECO:0000256" key="1">
    <source>
        <dbReference type="SAM" id="MobiDB-lite"/>
    </source>
</evidence>
<comment type="caution">
    <text evidence="4">The sequence shown here is derived from an EMBL/GenBank/DDBJ whole genome shotgun (WGS) entry which is preliminary data.</text>
</comment>
<evidence type="ECO:0000256" key="2">
    <source>
        <dbReference type="SAM" id="SignalP"/>
    </source>
</evidence>
<reference evidence="4 5" key="1">
    <citation type="submission" date="2021-11" db="EMBL/GenBank/DDBJ databases">
        <title>Draft genome sequence of Paenibacillus profundus YoMME, a new Gram-positive bacteria with exoelectrogenic properties.</title>
        <authorList>
            <person name="Hubenova Y."/>
            <person name="Hubenova E."/>
            <person name="Manasiev Y."/>
            <person name="Peykov S."/>
            <person name="Mitov M."/>
        </authorList>
    </citation>
    <scope>NUCLEOTIDE SEQUENCE [LARGE SCALE GENOMIC DNA]</scope>
    <source>
        <strain evidence="4 5">YoMME</strain>
    </source>
</reference>
<feature type="chain" id="PRO_5045679863" evidence="2">
    <location>
        <begin position="24"/>
        <end position="178"/>
    </location>
</feature>
<feature type="domain" description="PepSY" evidence="3">
    <location>
        <begin position="116"/>
        <end position="175"/>
    </location>
</feature>
<accession>A0ABS8YEX3</accession>
<gene>
    <name evidence="4" type="ORF">LQV63_09860</name>
</gene>
<feature type="compositionally biased region" description="Polar residues" evidence="1">
    <location>
        <begin position="107"/>
        <end position="116"/>
    </location>
</feature>
<dbReference type="InterPro" id="IPR025711">
    <property type="entry name" value="PepSY"/>
</dbReference>
<name>A0ABS8YEX3_9BACL</name>
<keyword evidence="2" id="KW-0732">Signal</keyword>
<organism evidence="4 5">
    <name type="scientific">Paenibacillus profundus</name>
    <dbReference type="NCBI Taxonomy" id="1173085"/>
    <lineage>
        <taxon>Bacteria</taxon>
        <taxon>Bacillati</taxon>
        <taxon>Bacillota</taxon>
        <taxon>Bacilli</taxon>
        <taxon>Bacillales</taxon>
        <taxon>Paenibacillaceae</taxon>
        <taxon>Paenibacillus</taxon>
    </lineage>
</organism>
<dbReference type="Proteomes" id="UP001199916">
    <property type="component" value="Unassembled WGS sequence"/>
</dbReference>
<evidence type="ECO:0000259" key="3">
    <source>
        <dbReference type="Pfam" id="PF03413"/>
    </source>
</evidence>
<evidence type="ECO:0000313" key="4">
    <source>
        <dbReference type="EMBL" id="MCE5169617.1"/>
    </source>
</evidence>
<feature type="domain" description="PepSY" evidence="3">
    <location>
        <begin position="39"/>
        <end position="91"/>
    </location>
</feature>
<protein>
    <submittedName>
        <fullName evidence="4">PepSY domain-containing protein</fullName>
    </submittedName>
</protein>
<dbReference type="RefSeq" id="WP_019420070.1">
    <property type="nucleotide sequence ID" value="NZ_JAJNBZ010000005.1"/>
</dbReference>
<feature type="region of interest" description="Disordered" evidence="1">
    <location>
        <begin position="94"/>
        <end position="116"/>
    </location>
</feature>
<evidence type="ECO:0000313" key="5">
    <source>
        <dbReference type="Proteomes" id="UP001199916"/>
    </source>
</evidence>
<dbReference type="Gene3D" id="3.10.450.40">
    <property type="match status" value="2"/>
</dbReference>
<proteinExistence type="predicted"/>
<keyword evidence="5" id="KW-1185">Reference proteome</keyword>
<feature type="signal peptide" evidence="2">
    <location>
        <begin position="1"/>
        <end position="23"/>
    </location>
</feature>
<feature type="compositionally biased region" description="Basic and acidic residues" evidence="1">
    <location>
        <begin position="94"/>
        <end position="106"/>
    </location>
</feature>
<sequence length="178" mass="19525">MKKIIILSLAGALTLGGAAAVTAQPWSAKDGSQSQHQVKISKDQAKKLALQAYAGTIEEIELEIKDGRLVYQFDYDNDKTDVYVDAVSGKVWQHHDDDDHENHADSNSRPNGTQVKINKEQAKRIALAEVAGIVKEVDLDEDDGSYVYEVDIRTGKGKEAQVDVSATTGNVLKVEWDD</sequence>
<dbReference type="Pfam" id="PF03413">
    <property type="entry name" value="PepSY"/>
    <property type="match status" value="2"/>
</dbReference>
<dbReference type="EMBL" id="JAJNBZ010000005">
    <property type="protein sequence ID" value="MCE5169617.1"/>
    <property type="molecule type" value="Genomic_DNA"/>
</dbReference>